<feature type="binding site" evidence="11">
    <location>
        <position position="58"/>
    </location>
    <ligand>
        <name>[4Fe-4S] cluster</name>
        <dbReference type="ChEBI" id="CHEBI:49883"/>
    </ligand>
</feature>
<evidence type="ECO:0000256" key="4">
    <source>
        <dbReference type="ARBA" id="ARBA00022723"/>
    </source>
</evidence>
<evidence type="ECO:0000256" key="10">
    <source>
        <dbReference type="ARBA" id="ARBA00023163"/>
    </source>
</evidence>
<evidence type="ECO:0000256" key="9">
    <source>
        <dbReference type="ARBA" id="ARBA00023157"/>
    </source>
</evidence>
<dbReference type="GO" id="GO:0046872">
    <property type="term" value="F:metal ion binding"/>
    <property type="evidence" value="ECO:0007669"/>
    <property type="project" value="UniProtKB-KW"/>
</dbReference>
<dbReference type="HAMAP" id="MF_01479">
    <property type="entry name" value="WhiB"/>
    <property type="match status" value="1"/>
</dbReference>
<protein>
    <recommendedName>
        <fullName evidence="11">Transcriptional regulator WhiB</fullName>
    </recommendedName>
</protein>
<keyword evidence="8 11" id="KW-0238">DNA-binding</keyword>
<dbReference type="GO" id="GO:0045454">
    <property type="term" value="P:cell redox homeostasis"/>
    <property type="evidence" value="ECO:0007669"/>
    <property type="project" value="TreeGrafter"/>
</dbReference>
<comment type="subcellular location">
    <subcellularLocation>
        <location evidence="1 11">Cytoplasm</location>
    </subcellularLocation>
</comment>
<dbReference type="InterPro" id="IPR034768">
    <property type="entry name" value="4FE4S_WBL"/>
</dbReference>
<proteinExistence type="inferred from homology"/>
<evidence type="ECO:0000313" key="14">
    <source>
        <dbReference type="EMBL" id="GHD23412.1"/>
    </source>
</evidence>
<evidence type="ECO:0000256" key="12">
    <source>
        <dbReference type="SAM" id="MobiDB-lite"/>
    </source>
</evidence>
<reference evidence="14 15" key="1">
    <citation type="journal article" date="2014" name="Int. J. Syst. Evol. Microbiol.">
        <title>Complete genome sequence of Corynebacterium casei LMG S-19264T (=DSM 44701T), isolated from a smear-ripened cheese.</title>
        <authorList>
            <consortium name="US DOE Joint Genome Institute (JGI-PGF)"/>
            <person name="Walter F."/>
            <person name="Albersmeier A."/>
            <person name="Kalinowski J."/>
            <person name="Ruckert C."/>
        </authorList>
    </citation>
    <scope>NUCLEOTIDE SEQUENCE [LARGE SCALE GENOMIC DNA]</scope>
    <source>
        <strain evidence="14 15">KCTC 19473</strain>
    </source>
</reference>
<evidence type="ECO:0000256" key="2">
    <source>
        <dbReference type="ARBA" id="ARBA00006597"/>
    </source>
</evidence>
<comment type="caution">
    <text evidence="14">The sequence shown here is derived from an EMBL/GenBank/DDBJ whole genome shotgun (WGS) entry which is preliminary data.</text>
</comment>
<dbReference type="Pfam" id="PF02467">
    <property type="entry name" value="Whib"/>
    <property type="match status" value="1"/>
</dbReference>
<dbReference type="GO" id="GO:0051539">
    <property type="term" value="F:4 iron, 4 sulfur cluster binding"/>
    <property type="evidence" value="ECO:0007669"/>
    <property type="project" value="UniProtKB-UniRule"/>
</dbReference>
<dbReference type="AlphaFoldDB" id="A0A918XBZ0"/>
<evidence type="ECO:0000256" key="8">
    <source>
        <dbReference type="ARBA" id="ARBA00023125"/>
    </source>
</evidence>
<keyword evidence="15" id="KW-1185">Reference proteome</keyword>
<comment type="PTM">
    <text evidence="11">The Fe-S cluster can be nitrosylated by nitric oxide (NO).</text>
</comment>
<feature type="binding site" evidence="11">
    <location>
        <position position="61"/>
    </location>
    <ligand>
        <name>[4Fe-4S] cluster</name>
        <dbReference type="ChEBI" id="CHEBI:49883"/>
    </ligand>
</feature>
<dbReference type="GO" id="GO:0035731">
    <property type="term" value="F:dinitrosyl-iron complex binding"/>
    <property type="evidence" value="ECO:0007669"/>
    <property type="project" value="UniProtKB-UniRule"/>
</dbReference>
<feature type="compositionally biased region" description="Polar residues" evidence="12">
    <location>
        <begin position="1"/>
        <end position="10"/>
    </location>
</feature>
<dbReference type="PANTHER" id="PTHR38839">
    <property type="entry name" value="TRANSCRIPTIONAL REGULATOR WHID-RELATED"/>
    <property type="match status" value="1"/>
</dbReference>
<comment type="similarity">
    <text evidence="2 11">Belongs to the WhiB family.</text>
</comment>
<dbReference type="GO" id="GO:0045892">
    <property type="term" value="P:negative regulation of DNA-templated transcription"/>
    <property type="evidence" value="ECO:0007669"/>
    <property type="project" value="TreeGrafter"/>
</dbReference>
<keyword evidence="7 11" id="KW-0805">Transcription regulation</keyword>
<keyword evidence="4 11" id="KW-0479">Metal-binding</keyword>
<evidence type="ECO:0000256" key="5">
    <source>
        <dbReference type="ARBA" id="ARBA00023004"/>
    </source>
</evidence>
<accession>A0A918XBZ0</accession>
<feature type="binding site" evidence="11">
    <location>
        <position position="67"/>
    </location>
    <ligand>
        <name>[4Fe-4S] cluster</name>
        <dbReference type="ChEBI" id="CHEBI:49883"/>
    </ligand>
</feature>
<dbReference type="InterPro" id="IPR003482">
    <property type="entry name" value="Whib"/>
</dbReference>
<feature type="compositionally biased region" description="Basic and acidic residues" evidence="12">
    <location>
        <begin position="11"/>
        <end position="21"/>
    </location>
</feature>
<name>A0A918XBZ0_9ACTN</name>
<comment type="PTM">
    <text evidence="11">Upon Fe-S cluster removal intramolecular disulfide bonds are formed.</text>
</comment>
<keyword evidence="11" id="KW-0963">Cytoplasm</keyword>
<dbReference type="GO" id="GO:0005737">
    <property type="term" value="C:cytoplasm"/>
    <property type="evidence" value="ECO:0007669"/>
    <property type="project" value="UniProtKB-SubCell"/>
</dbReference>
<evidence type="ECO:0000256" key="1">
    <source>
        <dbReference type="ARBA" id="ARBA00004496"/>
    </source>
</evidence>
<evidence type="ECO:0000259" key="13">
    <source>
        <dbReference type="PROSITE" id="PS51674"/>
    </source>
</evidence>
<dbReference type="PROSITE" id="PS51674">
    <property type="entry name" value="4FE4S_WBL"/>
    <property type="match status" value="1"/>
</dbReference>
<evidence type="ECO:0000256" key="11">
    <source>
        <dbReference type="HAMAP-Rule" id="MF_01479"/>
    </source>
</evidence>
<comment type="function">
    <text evidence="11">Acts as a transcriptional regulator. Probably redox-responsive. The apo- but not holo-form probably binds DNA.</text>
</comment>
<dbReference type="Proteomes" id="UP000654947">
    <property type="component" value="Unassembled WGS sequence"/>
</dbReference>
<dbReference type="RefSeq" id="WP_193517764.1">
    <property type="nucleotide sequence ID" value="NZ_BMXL01000007.1"/>
</dbReference>
<evidence type="ECO:0000313" key="15">
    <source>
        <dbReference type="Proteomes" id="UP000654947"/>
    </source>
</evidence>
<feature type="binding site" evidence="11">
    <location>
        <position position="24"/>
    </location>
    <ligand>
        <name>[4Fe-4S] cluster</name>
        <dbReference type="ChEBI" id="CHEBI:49883"/>
    </ligand>
</feature>
<evidence type="ECO:0000256" key="7">
    <source>
        <dbReference type="ARBA" id="ARBA00023015"/>
    </source>
</evidence>
<comment type="cofactor">
    <cofactor evidence="11">
        <name>[4Fe-4S] cluster</name>
        <dbReference type="ChEBI" id="CHEBI:49883"/>
    </cofactor>
    <text evidence="11">Binds 1 [4Fe-4S] cluster per subunit. Following nitrosylation of the [4Fe-4S] cluster binds 1 [4Fe-8(NO)] cluster per subunit.</text>
</comment>
<keyword evidence="10 11" id="KW-0804">Transcription</keyword>
<sequence>MLTPQEQPTSRLRDGLADRHPLPCSKQPDLFFEPDTSTHLGEKPAARELRERSAKALCAGCPARELCRELALREQPAAGIWGGLTHDEIRSTTQEEVA</sequence>
<gene>
    <name evidence="11" type="primary">whiB</name>
    <name evidence="14" type="ORF">GCM10007147_18630</name>
</gene>
<keyword evidence="9 11" id="KW-1015">Disulfide bond</keyword>
<feature type="region of interest" description="Disordered" evidence="12">
    <location>
        <begin position="1"/>
        <end position="45"/>
    </location>
</feature>
<organism evidence="14 15">
    <name type="scientific">Nocardiopsis kunsanensis</name>
    <dbReference type="NCBI Taxonomy" id="141693"/>
    <lineage>
        <taxon>Bacteria</taxon>
        <taxon>Bacillati</taxon>
        <taxon>Actinomycetota</taxon>
        <taxon>Actinomycetes</taxon>
        <taxon>Streptosporangiales</taxon>
        <taxon>Nocardiopsidaceae</taxon>
        <taxon>Nocardiopsis</taxon>
    </lineage>
</organism>
<dbReference type="GO" id="GO:0047134">
    <property type="term" value="F:protein-disulfide reductase [NAD(P)H] activity"/>
    <property type="evidence" value="ECO:0007669"/>
    <property type="project" value="TreeGrafter"/>
</dbReference>
<evidence type="ECO:0000256" key="3">
    <source>
        <dbReference type="ARBA" id="ARBA00022485"/>
    </source>
</evidence>
<evidence type="ECO:0000256" key="6">
    <source>
        <dbReference type="ARBA" id="ARBA00023014"/>
    </source>
</evidence>
<dbReference type="EMBL" id="BMXL01000007">
    <property type="protein sequence ID" value="GHD23412.1"/>
    <property type="molecule type" value="Genomic_DNA"/>
</dbReference>
<keyword evidence="5 11" id="KW-0408">Iron</keyword>
<feature type="domain" description="4Fe-4S Wbl-type" evidence="13">
    <location>
        <begin position="23"/>
        <end position="91"/>
    </location>
</feature>
<keyword evidence="6 11" id="KW-0411">Iron-sulfur</keyword>
<keyword evidence="3 11" id="KW-0004">4Fe-4S</keyword>
<dbReference type="GO" id="GO:0003677">
    <property type="term" value="F:DNA binding"/>
    <property type="evidence" value="ECO:0007669"/>
    <property type="project" value="UniProtKB-UniRule"/>
</dbReference>